<dbReference type="SUPFAM" id="SSF53254">
    <property type="entry name" value="Phosphoglycerate mutase-like"/>
    <property type="match status" value="1"/>
</dbReference>
<sequence length="223" mass="25155">MPHSQVTRIIAIRHGETAWNVDTRIQGHLDIPLNETGRWQAQRLAEALSEEALHAIYASDLRRAWETAHYVAQAARAPLRKERGLRERGFGRFEGYTFKEIEARWPDEALRWRRRDADFGPPGGETLRGFYERVVGTAERLAAAHRGQTIALVAHGGVLDCLYRAASRVDLQAPRTWQLGNASINRLLHTDEGFTLVGWADTMHLAHSGRDEFSDGDRLGRAA</sequence>
<dbReference type="PANTHER" id="PTHR48100:SF1">
    <property type="entry name" value="HISTIDINE PHOSPHATASE FAMILY PROTEIN-RELATED"/>
    <property type="match status" value="1"/>
</dbReference>
<protein>
    <submittedName>
        <fullName evidence="1">Histidine phosphatase family protein</fullName>
    </submittedName>
</protein>
<organism evidence="1 2">
    <name type="scientific">Caldimonas aquatica</name>
    <dbReference type="NCBI Taxonomy" id="376175"/>
    <lineage>
        <taxon>Bacteria</taxon>
        <taxon>Pseudomonadati</taxon>
        <taxon>Pseudomonadota</taxon>
        <taxon>Betaproteobacteria</taxon>
        <taxon>Burkholderiales</taxon>
        <taxon>Sphaerotilaceae</taxon>
        <taxon>Caldimonas</taxon>
    </lineage>
</organism>
<dbReference type="EMBL" id="CP110257">
    <property type="protein sequence ID" value="UZD54558.1"/>
    <property type="molecule type" value="Genomic_DNA"/>
</dbReference>
<evidence type="ECO:0000313" key="1">
    <source>
        <dbReference type="EMBL" id="UZD54558.1"/>
    </source>
</evidence>
<reference evidence="1" key="1">
    <citation type="submission" date="2022-10" db="EMBL/GenBank/DDBJ databases">
        <title>Complete genome sequence of Schlegelella aquatica LMG 23380.</title>
        <authorList>
            <person name="Musilova J."/>
            <person name="Kourilova X."/>
            <person name="Bezdicek M."/>
            <person name="Hermankova K."/>
            <person name="Obruca S."/>
            <person name="Sedlar K."/>
        </authorList>
    </citation>
    <scope>NUCLEOTIDE SEQUENCE</scope>
    <source>
        <strain evidence="1">LMG 23380</strain>
    </source>
</reference>
<dbReference type="InterPro" id="IPR050275">
    <property type="entry name" value="PGM_Phosphatase"/>
</dbReference>
<accession>A0ABY6MRE9</accession>
<name>A0ABY6MRE9_9BURK</name>
<evidence type="ECO:0000313" key="2">
    <source>
        <dbReference type="Proteomes" id="UP001163266"/>
    </source>
</evidence>
<proteinExistence type="predicted"/>
<dbReference type="SMART" id="SM00855">
    <property type="entry name" value="PGAM"/>
    <property type="match status" value="1"/>
</dbReference>
<dbReference type="Pfam" id="PF00300">
    <property type="entry name" value="His_Phos_1"/>
    <property type="match status" value="1"/>
</dbReference>
<gene>
    <name evidence="1" type="ORF">OMP39_12975</name>
</gene>
<dbReference type="Proteomes" id="UP001163266">
    <property type="component" value="Chromosome"/>
</dbReference>
<dbReference type="InterPro" id="IPR029033">
    <property type="entry name" value="His_PPase_superfam"/>
</dbReference>
<keyword evidence="2" id="KW-1185">Reference proteome</keyword>
<dbReference type="Gene3D" id="3.40.50.1240">
    <property type="entry name" value="Phosphoglycerate mutase-like"/>
    <property type="match status" value="1"/>
</dbReference>
<dbReference type="RefSeq" id="WP_264892137.1">
    <property type="nucleotide sequence ID" value="NZ_CP110257.1"/>
</dbReference>
<dbReference type="InterPro" id="IPR013078">
    <property type="entry name" value="His_Pase_superF_clade-1"/>
</dbReference>
<dbReference type="PANTHER" id="PTHR48100">
    <property type="entry name" value="BROAD-SPECIFICITY PHOSPHATASE YOR283W-RELATED"/>
    <property type="match status" value="1"/>
</dbReference>
<dbReference type="CDD" id="cd07067">
    <property type="entry name" value="HP_PGM_like"/>
    <property type="match status" value="1"/>
</dbReference>